<keyword evidence="1" id="KW-1133">Transmembrane helix</keyword>
<gene>
    <name evidence="2" type="ORF">OsI_27638</name>
</gene>
<protein>
    <submittedName>
        <fullName evidence="2">Uncharacterized protein</fullName>
    </submittedName>
</protein>
<evidence type="ECO:0000313" key="2">
    <source>
        <dbReference type="EMBL" id="EEC82832.1"/>
    </source>
</evidence>
<dbReference type="Gramene" id="BGIOSGA027904-TA">
    <property type="protein sequence ID" value="BGIOSGA027904-PA"/>
    <property type="gene ID" value="BGIOSGA027904"/>
</dbReference>
<dbReference type="InterPro" id="IPR004158">
    <property type="entry name" value="DUF247_pln"/>
</dbReference>
<dbReference type="Pfam" id="PF03140">
    <property type="entry name" value="DUF247"/>
    <property type="match status" value="2"/>
</dbReference>
<sequence>MADGEAVAIYIDVPASHGAAIAQGKIHRFPRGLRGIGGSDERYIAPTVVAIGPYRHGEPPHLQDMEKAKLAAANHFFAASVEDVYGKLLSVVGKARDCYDDDDKVRHFSDGDAVASDHTILKDVMLLENQIPWLVLDTLMEMEFLNVDVRNFVAGLGDKFFPKNGDKAGRWWSVVWATGQRGNITKLKRDINGGQSYESYRPAHLLVLLRFSQIWRMPEREINYVAANTSLLSSSAVELAQIGVNLTASTARIFGEFLLSPVFLNDVTACWLVNMAALEATSSGAAASYVYGDFVVSSYLSALAMLMDREEDVQQLRGHRVVLSTFSNTQTLDLFKRIGQHLSLGSRYFVVLEQIEAYRRNRPARTMVYKFLYKHIKAISVILSIVSVFVGIFKALRGR</sequence>
<keyword evidence="3" id="KW-1185">Reference proteome</keyword>
<evidence type="ECO:0000313" key="3">
    <source>
        <dbReference type="Proteomes" id="UP000007015"/>
    </source>
</evidence>
<organism evidence="2 3">
    <name type="scientific">Oryza sativa subsp. indica</name>
    <name type="common">Rice</name>
    <dbReference type="NCBI Taxonomy" id="39946"/>
    <lineage>
        <taxon>Eukaryota</taxon>
        <taxon>Viridiplantae</taxon>
        <taxon>Streptophyta</taxon>
        <taxon>Embryophyta</taxon>
        <taxon>Tracheophyta</taxon>
        <taxon>Spermatophyta</taxon>
        <taxon>Magnoliopsida</taxon>
        <taxon>Liliopsida</taxon>
        <taxon>Poales</taxon>
        <taxon>Poaceae</taxon>
        <taxon>BOP clade</taxon>
        <taxon>Oryzoideae</taxon>
        <taxon>Oryzeae</taxon>
        <taxon>Oryzinae</taxon>
        <taxon>Oryza</taxon>
        <taxon>Oryza sativa</taxon>
    </lineage>
</organism>
<keyword evidence="1" id="KW-0472">Membrane</keyword>
<dbReference type="PANTHER" id="PTHR31549">
    <property type="entry name" value="PROTEIN, PUTATIVE (DUF247)-RELATED-RELATED"/>
    <property type="match status" value="1"/>
</dbReference>
<keyword evidence="1" id="KW-0812">Transmembrane</keyword>
<dbReference type="PANTHER" id="PTHR31549:SF244">
    <property type="entry name" value="OS08G0121500 PROTEIN"/>
    <property type="match status" value="1"/>
</dbReference>
<accession>B8BAD7</accession>
<dbReference type="STRING" id="39946.B8BAD7"/>
<name>B8BAD7_ORYSI</name>
<dbReference type="Proteomes" id="UP000007015">
    <property type="component" value="Chromosome 8"/>
</dbReference>
<proteinExistence type="predicted"/>
<dbReference type="OMA" id="KARDCYD"/>
<feature type="transmembrane region" description="Helical" evidence="1">
    <location>
        <begin position="378"/>
        <end position="396"/>
    </location>
</feature>
<dbReference type="AlphaFoldDB" id="B8BAD7"/>
<dbReference type="EMBL" id="CM000133">
    <property type="protein sequence ID" value="EEC82832.1"/>
    <property type="molecule type" value="Genomic_DNA"/>
</dbReference>
<evidence type="ECO:0000256" key="1">
    <source>
        <dbReference type="SAM" id="Phobius"/>
    </source>
</evidence>
<reference evidence="2 3" key="1">
    <citation type="journal article" date="2005" name="PLoS Biol.">
        <title>The genomes of Oryza sativa: a history of duplications.</title>
        <authorList>
            <person name="Yu J."/>
            <person name="Wang J."/>
            <person name="Lin W."/>
            <person name="Li S."/>
            <person name="Li H."/>
            <person name="Zhou J."/>
            <person name="Ni P."/>
            <person name="Dong W."/>
            <person name="Hu S."/>
            <person name="Zeng C."/>
            <person name="Zhang J."/>
            <person name="Zhang Y."/>
            <person name="Li R."/>
            <person name="Xu Z."/>
            <person name="Li S."/>
            <person name="Li X."/>
            <person name="Zheng H."/>
            <person name="Cong L."/>
            <person name="Lin L."/>
            <person name="Yin J."/>
            <person name="Geng J."/>
            <person name="Li G."/>
            <person name="Shi J."/>
            <person name="Liu J."/>
            <person name="Lv H."/>
            <person name="Li J."/>
            <person name="Wang J."/>
            <person name="Deng Y."/>
            <person name="Ran L."/>
            <person name="Shi X."/>
            <person name="Wang X."/>
            <person name="Wu Q."/>
            <person name="Li C."/>
            <person name="Ren X."/>
            <person name="Wang J."/>
            <person name="Wang X."/>
            <person name="Li D."/>
            <person name="Liu D."/>
            <person name="Zhang X."/>
            <person name="Ji Z."/>
            <person name="Zhao W."/>
            <person name="Sun Y."/>
            <person name="Zhang Z."/>
            <person name="Bao J."/>
            <person name="Han Y."/>
            <person name="Dong L."/>
            <person name="Ji J."/>
            <person name="Chen P."/>
            <person name="Wu S."/>
            <person name="Liu J."/>
            <person name="Xiao Y."/>
            <person name="Bu D."/>
            <person name="Tan J."/>
            <person name="Yang L."/>
            <person name="Ye C."/>
            <person name="Zhang J."/>
            <person name="Xu J."/>
            <person name="Zhou Y."/>
            <person name="Yu Y."/>
            <person name="Zhang B."/>
            <person name="Zhuang S."/>
            <person name="Wei H."/>
            <person name="Liu B."/>
            <person name="Lei M."/>
            <person name="Yu H."/>
            <person name="Li Y."/>
            <person name="Xu H."/>
            <person name="Wei S."/>
            <person name="He X."/>
            <person name="Fang L."/>
            <person name="Zhang Z."/>
            <person name="Zhang Y."/>
            <person name="Huang X."/>
            <person name="Su Z."/>
            <person name="Tong W."/>
            <person name="Li J."/>
            <person name="Tong Z."/>
            <person name="Li S."/>
            <person name="Ye J."/>
            <person name="Wang L."/>
            <person name="Fang L."/>
            <person name="Lei T."/>
            <person name="Chen C."/>
            <person name="Chen H."/>
            <person name="Xu Z."/>
            <person name="Li H."/>
            <person name="Huang H."/>
            <person name="Zhang F."/>
            <person name="Xu H."/>
            <person name="Li N."/>
            <person name="Zhao C."/>
            <person name="Li S."/>
            <person name="Dong L."/>
            <person name="Huang Y."/>
            <person name="Li L."/>
            <person name="Xi Y."/>
            <person name="Qi Q."/>
            <person name="Li W."/>
            <person name="Zhang B."/>
            <person name="Hu W."/>
            <person name="Zhang Y."/>
            <person name="Tian X."/>
            <person name="Jiao Y."/>
            <person name="Liang X."/>
            <person name="Jin J."/>
            <person name="Gao L."/>
            <person name="Zheng W."/>
            <person name="Hao B."/>
            <person name="Liu S."/>
            <person name="Wang W."/>
            <person name="Yuan L."/>
            <person name="Cao M."/>
            <person name="McDermott J."/>
            <person name="Samudrala R."/>
            <person name="Wang J."/>
            <person name="Wong G.K."/>
            <person name="Yang H."/>
        </authorList>
    </citation>
    <scope>NUCLEOTIDE SEQUENCE [LARGE SCALE GENOMIC DNA]</scope>
    <source>
        <strain evidence="3">cv. 93-11</strain>
    </source>
</reference>
<dbReference type="HOGENOM" id="CLU_020188_1_0_1"/>